<feature type="compositionally biased region" description="Polar residues" evidence="8">
    <location>
        <begin position="150"/>
        <end position="159"/>
    </location>
</feature>
<keyword evidence="6" id="KW-0508">mRNA splicing</keyword>
<dbReference type="Proteomes" id="UP000660729">
    <property type="component" value="Unassembled WGS sequence"/>
</dbReference>
<comment type="subcellular location">
    <subcellularLocation>
        <location evidence="2">Nucleus</location>
    </subcellularLocation>
</comment>
<dbReference type="GO" id="GO:0006397">
    <property type="term" value="P:mRNA processing"/>
    <property type="evidence" value="ECO:0007669"/>
    <property type="project" value="UniProtKB-KW"/>
</dbReference>
<comment type="function">
    <text evidence="1">May play a role in mRNA splicing.</text>
</comment>
<evidence type="ECO:0000256" key="6">
    <source>
        <dbReference type="ARBA" id="ARBA00023187"/>
    </source>
</evidence>
<feature type="domain" description="U4/U6.U5 small nuclear ribonucleoprotein 27kDa protein" evidence="9">
    <location>
        <begin position="138"/>
        <end position="192"/>
    </location>
</feature>
<dbReference type="GO" id="GO:0071011">
    <property type="term" value="C:precatalytic spliceosome"/>
    <property type="evidence" value="ECO:0007669"/>
    <property type="project" value="TreeGrafter"/>
</dbReference>
<name>A0A8H6VF35_9PEZI</name>
<comment type="subunit">
    <text evidence="4">Part of a tri-snRNP complex.</text>
</comment>
<evidence type="ECO:0000256" key="1">
    <source>
        <dbReference type="ARBA" id="ARBA00003632"/>
    </source>
</evidence>
<feature type="compositionally biased region" description="Basic and acidic residues" evidence="8">
    <location>
        <begin position="122"/>
        <end position="131"/>
    </location>
</feature>
<feature type="compositionally biased region" description="Basic and acidic residues" evidence="8">
    <location>
        <begin position="80"/>
        <end position="109"/>
    </location>
</feature>
<evidence type="ECO:0000256" key="7">
    <source>
        <dbReference type="ARBA" id="ARBA00023242"/>
    </source>
</evidence>
<keyword evidence="7" id="KW-0539">Nucleus</keyword>
<evidence type="ECO:0000259" key="9">
    <source>
        <dbReference type="Pfam" id="PF08648"/>
    </source>
</evidence>
<dbReference type="PANTHER" id="PTHR31077:SF1">
    <property type="entry name" value="U4_U6.U5 SMALL NUCLEAR RIBONUCLEOPROTEIN 27 KDA PROTEIN"/>
    <property type="match status" value="1"/>
</dbReference>
<protein>
    <submittedName>
        <fullName evidence="10">U4/U6.U5 small nuclear ribonucleoprotein 27 kDa protein</fullName>
    </submittedName>
</protein>
<comment type="similarity">
    <text evidence="3">Belongs to the SNUT3 family.</text>
</comment>
<proteinExistence type="inferred from homology"/>
<keyword evidence="5" id="KW-0507">mRNA processing</keyword>
<evidence type="ECO:0000256" key="3">
    <source>
        <dbReference type="ARBA" id="ARBA00008218"/>
    </source>
</evidence>
<dbReference type="PANTHER" id="PTHR31077">
    <property type="entry name" value="U4/U6.U5 SMALL NUCLEAR RIBONUCLEOPROTEIN 27 KDA PROTEIN"/>
    <property type="match status" value="1"/>
</dbReference>
<evidence type="ECO:0000256" key="4">
    <source>
        <dbReference type="ARBA" id="ARBA00011825"/>
    </source>
</evidence>
<evidence type="ECO:0000313" key="10">
    <source>
        <dbReference type="EMBL" id="KAF7189055.1"/>
    </source>
</evidence>
<accession>A0A8H6VF35</accession>
<organism evidence="10 11">
    <name type="scientific">Pseudocercospora fuligena</name>
    <dbReference type="NCBI Taxonomy" id="685502"/>
    <lineage>
        <taxon>Eukaryota</taxon>
        <taxon>Fungi</taxon>
        <taxon>Dikarya</taxon>
        <taxon>Ascomycota</taxon>
        <taxon>Pezizomycotina</taxon>
        <taxon>Dothideomycetes</taxon>
        <taxon>Dothideomycetidae</taxon>
        <taxon>Mycosphaerellales</taxon>
        <taxon>Mycosphaerellaceae</taxon>
        <taxon>Pseudocercospora</taxon>
    </lineage>
</organism>
<dbReference type="EMBL" id="JABCIY010000194">
    <property type="protein sequence ID" value="KAF7189055.1"/>
    <property type="molecule type" value="Genomic_DNA"/>
</dbReference>
<feature type="compositionally biased region" description="Basic and acidic residues" evidence="8">
    <location>
        <begin position="1"/>
        <end position="32"/>
    </location>
</feature>
<evidence type="ECO:0000313" key="11">
    <source>
        <dbReference type="Proteomes" id="UP000660729"/>
    </source>
</evidence>
<dbReference type="InterPro" id="IPR013957">
    <property type="entry name" value="SNRNP27"/>
</dbReference>
<feature type="region of interest" description="Disordered" evidence="8">
    <location>
        <begin position="1"/>
        <end position="170"/>
    </location>
</feature>
<evidence type="ECO:0000256" key="5">
    <source>
        <dbReference type="ARBA" id="ARBA00022664"/>
    </source>
</evidence>
<gene>
    <name evidence="10" type="ORF">HII31_09477</name>
</gene>
<feature type="compositionally biased region" description="Polar residues" evidence="8">
    <location>
        <begin position="34"/>
        <end position="44"/>
    </location>
</feature>
<dbReference type="GO" id="GO:0008380">
    <property type="term" value="P:RNA splicing"/>
    <property type="evidence" value="ECO:0007669"/>
    <property type="project" value="UniProtKB-KW"/>
</dbReference>
<feature type="compositionally biased region" description="Basic and acidic residues" evidence="8">
    <location>
        <begin position="45"/>
        <end position="67"/>
    </location>
</feature>
<keyword evidence="10" id="KW-0687">Ribonucleoprotein</keyword>
<evidence type="ECO:0000256" key="8">
    <source>
        <dbReference type="SAM" id="MobiDB-lite"/>
    </source>
</evidence>
<dbReference type="AlphaFoldDB" id="A0A8H6VF35"/>
<comment type="caution">
    <text evidence="10">The sequence shown here is derived from an EMBL/GenBank/DDBJ whole genome shotgun (WGS) entry which is preliminary data.</text>
</comment>
<keyword evidence="11" id="KW-1185">Reference proteome</keyword>
<dbReference type="OrthoDB" id="21368at2759"/>
<dbReference type="Pfam" id="PF08648">
    <property type="entry name" value="SNRNP27"/>
    <property type="match status" value="1"/>
</dbReference>
<reference evidence="10" key="1">
    <citation type="submission" date="2020-04" db="EMBL/GenBank/DDBJ databases">
        <title>Draft genome resource of the tomato pathogen Pseudocercospora fuligena.</title>
        <authorList>
            <person name="Zaccaron A."/>
        </authorList>
    </citation>
    <scope>NUCLEOTIDE SEQUENCE</scope>
    <source>
        <strain evidence="10">PF001</strain>
    </source>
</reference>
<evidence type="ECO:0000256" key="2">
    <source>
        <dbReference type="ARBA" id="ARBA00004123"/>
    </source>
</evidence>
<sequence length="195" mass="22577">MDRDRSGRAGDRRPPRDDTRNHKPRYGAERQVRLRNSNKTNRFAEQNRSRSPPRRDRRDDRRRERSPPRGPSSRSGPPPRSDRDRDFMRGKDGPPRGRPDTKPNREALDSKAGIKGAPNGKTRQDDTRMEGGFEDEDSDAEMNRIMGFSNFKTTKNTKVPGNDKNYGVHKVKKAEYRQYMNRQGGFNRPLSPSRV</sequence>